<reference evidence="1 2" key="1">
    <citation type="submission" date="2019-01" db="EMBL/GenBank/DDBJ databases">
        <title>Draft genome sequences of the type strains of six Macrococcus species.</title>
        <authorList>
            <person name="Mazhar S."/>
            <person name="Altermann E."/>
            <person name="Hill C."/>
            <person name="Mcauliffe O."/>
        </authorList>
    </citation>
    <scope>NUCLEOTIDE SEQUENCE [LARGE SCALE GENOMIC DNA]</scope>
    <source>
        <strain evidence="1 2">CCM4811</strain>
    </source>
</reference>
<evidence type="ECO:0000313" key="2">
    <source>
        <dbReference type="Proteomes" id="UP000295310"/>
    </source>
</evidence>
<evidence type="ECO:0000313" key="1">
    <source>
        <dbReference type="EMBL" id="TDL97821.1"/>
    </source>
</evidence>
<organism evidence="1 2">
    <name type="scientific">Macrococcus brunensis</name>
    <dbReference type="NCBI Taxonomy" id="198483"/>
    <lineage>
        <taxon>Bacteria</taxon>
        <taxon>Bacillati</taxon>
        <taxon>Bacillota</taxon>
        <taxon>Bacilli</taxon>
        <taxon>Bacillales</taxon>
        <taxon>Staphylococcaceae</taxon>
        <taxon>Macrococcus</taxon>
    </lineage>
</organism>
<dbReference type="EMBL" id="SCWA01000009">
    <property type="protein sequence ID" value="TDL97821.1"/>
    <property type="molecule type" value="Genomic_DNA"/>
</dbReference>
<protein>
    <submittedName>
        <fullName evidence="1">Uncharacterized protein</fullName>
    </submittedName>
</protein>
<sequence length="244" mass="27948">MAPVMLKRVLMLVVPVFFLSGCFYPNVEKAENQVAPLDQLNMVQTAVDQYRQDNSGLLPLKDRDQSYDQYVKHPVDFGKLQPRYISELPGSSFEKGGYYQYVMMDVDKNPTVKLVDLRNAEVLKDLRIRLNIQDRTLALDKKVGPNVYKIAYKKYGLDEYPTVNSPYSGEALPVYINGGNDFIIDYTQDLGKVISEKKLKLKQGEDIRYILYKDSPILPAYSVPYTVNEKNEPIFKSNANPDKK</sequence>
<name>A0A4R6BDH3_9STAP</name>
<accession>A0A4R6BDH3</accession>
<comment type="caution">
    <text evidence="1">The sequence shown here is derived from an EMBL/GenBank/DDBJ whole genome shotgun (WGS) entry which is preliminary data.</text>
</comment>
<gene>
    <name evidence="1" type="ORF">ERX27_06070</name>
</gene>
<keyword evidence="2" id="KW-1185">Reference proteome</keyword>
<dbReference type="PROSITE" id="PS51257">
    <property type="entry name" value="PROKAR_LIPOPROTEIN"/>
    <property type="match status" value="1"/>
</dbReference>
<proteinExistence type="predicted"/>
<dbReference type="OrthoDB" id="2449131at2"/>
<dbReference type="Proteomes" id="UP000295310">
    <property type="component" value="Unassembled WGS sequence"/>
</dbReference>
<dbReference type="AlphaFoldDB" id="A0A4R6BDH3"/>